<feature type="chain" id="PRO_5045425650" evidence="2">
    <location>
        <begin position="25"/>
        <end position="350"/>
    </location>
</feature>
<dbReference type="InterPro" id="IPR038404">
    <property type="entry name" value="TRAP_DctP_sf"/>
</dbReference>
<sequence>MRRNKVVSIAATLGVAALALTACSAGTGTVDKPAGGATGASDGGAAATTVLKLAFNQPETHPQYKALDAMGDRLKERTDGAYDIEIFPNETLGAQRETIELVQAGTIDMAFVAGSLLENFNSDFVVFNLPFTFDSQEHQSEVTNDPEIVGDLYKSLDDQGIRVVSAFHGGIRSVYNSDKPINTPADLAGMKIRVIESDTNLEMMRLMGGTGTPMGQGEVYTAIQSGVIDGGENNELIYANLKHAEIAPYYSYTRHLMFPDFIITNPKVLEAMGPEIEAIFNEEMATARADEAAFWKDDVKTAQAAAEAAGAKFNEVDAEAFATALEPLIESKLSNDVVRDIYAKVRAAAK</sequence>
<name>A0ABY5KZ90_9CELL</name>
<dbReference type="SUPFAM" id="SSF53850">
    <property type="entry name" value="Periplasmic binding protein-like II"/>
    <property type="match status" value="1"/>
</dbReference>
<dbReference type="Proteomes" id="UP001316189">
    <property type="component" value="Chromosome"/>
</dbReference>
<evidence type="ECO:0000313" key="4">
    <source>
        <dbReference type="Proteomes" id="UP001316189"/>
    </source>
</evidence>
<dbReference type="PANTHER" id="PTHR33376">
    <property type="match status" value="1"/>
</dbReference>
<dbReference type="PROSITE" id="PS51257">
    <property type="entry name" value="PROKAR_LIPOPROTEIN"/>
    <property type="match status" value="1"/>
</dbReference>
<accession>A0ABY5KZ90</accession>
<feature type="signal peptide" evidence="2">
    <location>
        <begin position="1"/>
        <end position="24"/>
    </location>
</feature>
<dbReference type="NCBIfam" id="NF037995">
    <property type="entry name" value="TRAP_S1"/>
    <property type="match status" value="1"/>
</dbReference>
<keyword evidence="1 2" id="KW-0732">Signal</keyword>
<evidence type="ECO:0000256" key="1">
    <source>
        <dbReference type="ARBA" id="ARBA00022729"/>
    </source>
</evidence>
<reference evidence="3 4" key="1">
    <citation type="submission" date="2022-07" db="EMBL/GenBank/DDBJ databases">
        <title>Novel species in genus cellulomonas.</title>
        <authorList>
            <person name="Ye L."/>
        </authorList>
    </citation>
    <scope>NUCLEOTIDE SEQUENCE [LARGE SCALE GENOMIC DNA]</scope>
    <source>
        <strain evidence="4">zg-Y338</strain>
    </source>
</reference>
<dbReference type="InterPro" id="IPR018389">
    <property type="entry name" value="DctP_fam"/>
</dbReference>
<dbReference type="InterPro" id="IPR004682">
    <property type="entry name" value="TRAP_DctP"/>
</dbReference>
<organism evidence="3 4">
    <name type="scientific">Cellulomonas chengniuliangii</name>
    <dbReference type="NCBI Taxonomy" id="2968084"/>
    <lineage>
        <taxon>Bacteria</taxon>
        <taxon>Bacillati</taxon>
        <taxon>Actinomycetota</taxon>
        <taxon>Actinomycetes</taxon>
        <taxon>Micrococcales</taxon>
        <taxon>Cellulomonadaceae</taxon>
        <taxon>Cellulomonas</taxon>
    </lineage>
</organism>
<evidence type="ECO:0000256" key="2">
    <source>
        <dbReference type="SAM" id="SignalP"/>
    </source>
</evidence>
<dbReference type="Pfam" id="PF03480">
    <property type="entry name" value="DctP"/>
    <property type="match status" value="1"/>
</dbReference>
<keyword evidence="4" id="KW-1185">Reference proteome</keyword>
<dbReference type="NCBIfam" id="TIGR00787">
    <property type="entry name" value="dctP"/>
    <property type="match status" value="1"/>
</dbReference>
<dbReference type="Gene3D" id="3.40.190.170">
    <property type="entry name" value="Bacterial extracellular solute-binding protein, family 7"/>
    <property type="match status" value="1"/>
</dbReference>
<dbReference type="EMBL" id="CP101988">
    <property type="protein sequence ID" value="UUI75754.1"/>
    <property type="molecule type" value="Genomic_DNA"/>
</dbReference>
<protein>
    <submittedName>
        <fullName evidence="3">TRAP transporter substrate-binding protein</fullName>
    </submittedName>
</protein>
<dbReference type="PIRSF" id="PIRSF006470">
    <property type="entry name" value="DctB"/>
    <property type="match status" value="1"/>
</dbReference>
<gene>
    <name evidence="3" type="ORF">NP064_02200</name>
</gene>
<dbReference type="RefSeq" id="WP_227568146.1">
    <property type="nucleotide sequence ID" value="NZ_CP101988.1"/>
</dbReference>
<proteinExistence type="predicted"/>
<dbReference type="PANTHER" id="PTHR33376:SF2">
    <property type="entry name" value="DICARBOXYLATE-BINDING PERIPLASMIC PROTEIN"/>
    <property type="match status" value="1"/>
</dbReference>
<dbReference type="CDD" id="cd13671">
    <property type="entry name" value="PBP2_TRAP_SBP_like_3"/>
    <property type="match status" value="1"/>
</dbReference>
<evidence type="ECO:0000313" key="3">
    <source>
        <dbReference type="EMBL" id="UUI75754.1"/>
    </source>
</evidence>